<dbReference type="AlphaFoldDB" id="A0A830HBG9"/>
<organism evidence="4 5">
    <name type="scientific">Pycnococcus provasolii</name>
    <dbReference type="NCBI Taxonomy" id="41880"/>
    <lineage>
        <taxon>Eukaryota</taxon>
        <taxon>Viridiplantae</taxon>
        <taxon>Chlorophyta</taxon>
        <taxon>Pseudoscourfieldiophyceae</taxon>
        <taxon>Pseudoscourfieldiales</taxon>
        <taxon>Pycnococcaceae</taxon>
        <taxon>Pycnococcus</taxon>
    </lineage>
</organism>
<name>A0A830HBG9_9CHLO</name>
<feature type="transmembrane region" description="Helical" evidence="2">
    <location>
        <begin position="520"/>
        <end position="540"/>
    </location>
</feature>
<feature type="transmembrane region" description="Helical" evidence="2">
    <location>
        <begin position="546"/>
        <end position="566"/>
    </location>
</feature>
<feature type="compositionally biased region" description="Acidic residues" evidence="1">
    <location>
        <begin position="217"/>
        <end position="231"/>
    </location>
</feature>
<feature type="region of interest" description="Disordered" evidence="1">
    <location>
        <begin position="217"/>
        <end position="248"/>
    </location>
</feature>
<dbReference type="PANTHER" id="PTHR43173">
    <property type="entry name" value="ABC1 FAMILY PROTEIN"/>
    <property type="match status" value="1"/>
</dbReference>
<feature type="domain" description="ABC1 atypical kinase-like" evidence="3">
    <location>
        <begin position="247"/>
        <end position="354"/>
    </location>
</feature>
<dbReference type="Proteomes" id="UP000660262">
    <property type="component" value="Unassembled WGS sequence"/>
</dbReference>
<proteinExistence type="predicted"/>
<dbReference type="PANTHER" id="PTHR43173:SF19">
    <property type="entry name" value="AARF DOMAIN-CONTAINING PROTEIN KINASE 1"/>
    <property type="match status" value="1"/>
</dbReference>
<dbReference type="InterPro" id="IPR051130">
    <property type="entry name" value="Mito_struct-func_regulator"/>
</dbReference>
<reference evidence="4" key="1">
    <citation type="submission" date="2020-10" db="EMBL/GenBank/DDBJ databases">
        <title>Unveiling of a novel bifunctional photoreceptor, Dualchrome1, isolated from a cosmopolitan green alga.</title>
        <authorList>
            <person name="Suzuki S."/>
            <person name="Kawachi M."/>
        </authorList>
    </citation>
    <scope>NUCLEOTIDE SEQUENCE</scope>
    <source>
        <strain evidence="4">NIES 2893</strain>
    </source>
</reference>
<keyword evidence="2" id="KW-0472">Membrane</keyword>
<protein>
    <recommendedName>
        <fullName evidence="3">ABC1 atypical kinase-like domain-containing protein</fullName>
    </recommendedName>
</protein>
<keyword evidence="2" id="KW-0812">Transmembrane</keyword>
<dbReference type="EMBL" id="BNJQ01000004">
    <property type="protein sequence ID" value="GHP02941.1"/>
    <property type="molecule type" value="Genomic_DNA"/>
</dbReference>
<keyword evidence="5" id="KW-1185">Reference proteome</keyword>
<dbReference type="InterPro" id="IPR004147">
    <property type="entry name" value="ABC1_dom"/>
</dbReference>
<evidence type="ECO:0000256" key="1">
    <source>
        <dbReference type="SAM" id="MobiDB-lite"/>
    </source>
</evidence>
<dbReference type="Pfam" id="PF03109">
    <property type="entry name" value="ABC1"/>
    <property type="match status" value="2"/>
</dbReference>
<accession>A0A830HBG9</accession>
<evidence type="ECO:0000256" key="2">
    <source>
        <dbReference type="SAM" id="Phobius"/>
    </source>
</evidence>
<evidence type="ECO:0000313" key="4">
    <source>
        <dbReference type="EMBL" id="GHP02941.1"/>
    </source>
</evidence>
<dbReference type="SUPFAM" id="SSF56112">
    <property type="entry name" value="Protein kinase-like (PK-like)"/>
    <property type="match status" value="1"/>
</dbReference>
<sequence>MALFAEAKQLYSAELEAAGSDEAKRAAALTSCHAQIAPKVVNLCRENGGIYIKAAQLVASISGGSGERLIPKEYKQALAVLCDAAPVRPFSDVDAVIREELGGGEKGAHDIFDDFSETPIAAASLAQVHVAEIKGKPGSAVAVKVQHYGLREQMAADFGVLETMGSQVEPLGPAAGNLTWLVRDVRAAIERELDFEGEAKNADKTRQIVRTHICEVEGLDGDGGDDDDEEPGDNKTATPASERPMPKNSVYVPKVRWSHTRKRVLTLDFARDAFRVTDVTLLKHQSMDPLYAGRLVSTLFSELMLTHGWVHGDPHPGNVYVRRDPRSYATQLVVLDHGLYHALSDDVRTRICLLCRASCVAATAGGGAAAKAREEVRKLSASFVGDAMARFFPMLVSPWFALSGDCTVADALAAARGDLPPGVSKEDVGRFLTGLRKDQAQADATSTSPTATATSDHLLGVFHSMGYVRGLLNDLTYPEGRRLDALVSASLRGLDESTSLSAEVVEAKARSLSRGFGMHVAILSFLAAYLKSSVPFYLAYARTSTAMRVLVVVAVLLPFVLAYRTVYQ</sequence>
<evidence type="ECO:0000259" key="3">
    <source>
        <dbReference type="Pfam" id="PF03109"/>
    </source>
</evidence>
<evidence type="ECO:0000313" key="5">
    <source>
        <dbReference type="Proteomes" id="UP000660262"/>
    </source>
</evidence>
<dbReference type="OrthoDB" id="427480at2759"/>
<gene>
    <name evidence="4" type="ORF">PPROV_000169600</name>
</gene>
<keyword evidence="2" id="KW-1133">Transmembrane helix</keyword>
<dbReference type="InterPro" id="IPR011009">
    <property type="entry name" value="Kinase-like_dom_sf"/>
</dbReference>
<feature type="domain" description="ABC1 atypical kinase-like" evidence="3">
    <location>
        <begin position="81"/>
        <end position="210"/>
    </location>
</feature>
<comment type="caution">
    <text evidence="4">The sequence shown here is derived from an EMBL/GenBank/DDBJ whole genome shotgun (WGS) entry which is preliminary data.</text>
</comment>